<dbReference type="PANTHER" id="PTHR37079">
    <property type="entry name" value="SERINE/THREONINE-PROTEIN KINASE ATM"/>
    <property type="match status" value="1"/>
</dbReference>
<reference evidence="1 2" key="1">
    <citation type="submission" date="2023-11" db="EMBL/GenBank/DDBJ databases">
        <title>Halocaridina rubra genome assembly.</title>
        <authorList>
            <person name="Smith C."/>
        </authorList>
    </citation>
    <scope>NUCLEOTIDE SEQUENCE [LARGE SCALE GENOMIC DNA]</scope>
    <source>
        <strain evidence="1">EP-1</strain>
        <tissue evidence="1">Whole</tissue>
    </source>
</reference>
<evidence type="ECO:0000313" key="2">
    <source>
        <dbReference type="Proteomes" id="UP001381693"/>
    </source>
</evidence>
<sequence>AQCTPWEKNLWLRLNYLEVSEVAYYCGAHFSALLYLELHCEAIIEQTWNTEHGRAMNRHMSRLQRASLQCDSTMLEVHLLKIYSALGDGDGVDGSGGGSKLLDSSVRAIRSQHQGQWIRTLEIYDASKSTMGIVQTLKELKFYSAVNTVLNDSSLKPSPELLET</sequence>
<dbReference type="InterPro" id="IPR038980">
    <property type="entry name" value="ATM_plant"/>
</dbReference>
<comment type="caution">
    <text evidence="1">The sequence shown here is derived from an EMBL/GenBank/DDBJ whole genome shotgun (WGS) entry which is preliminary data.</text>
</comment>
<protein>
    <submittedName>
        <fullName evidence="1">Uncharacterized protein</fullName>
    </submittedName>
</protein>
<feature type="non-terminal residue" evidence="1">
    <location>
        <position position="1"/>
    </location>
</feature>
<organism evidence="1 2">
    <name type="scientific">Halocaridina rubra</name>
    <name type="common">Hawaiian red shrimp</name>
    <dbReference type="NCBI Taxonomy" id="373956"/>
    <lineage>
        <taxon>Eukaryota</taxon>
        <taxon>Metazoa</taxon>
        <taxon>Ecdysozoa</taxon>
        <taxon>Arthropoda</taxon>
        <taxon>Crustacea</taxon>
        <taxon>Multicrustacea</taxon>
        <taxon>Malacostraca</taxon>
        <taxon>Eumalacostraca</taxon>
        <taxon>Eucarida</taxon>
        <taxon>Decapoda</taxon>
        <taxon>Pleocyemata</taxon>
        <taxon>Caridea</taxon>
        <taxon>Atyoidea</taxon>
        <taxon>Atyidae</taxon>
        <taxon>Halocaridina</taxon>
    </lineage>
</organism>
<evidence type="ECO:0000313" key="1">
    <source>
        <dbReference type="EMBL" id="KAK7066610.1"/>
    </source>
</evidence>
<name>A0AAN8ZZG3_HALRR</name>
<dbReference type="Proteomes" id="UP001381693">
    <property type="component" value="Unassembled WGS sequence"/>
</dbReference>
<proteinExistence type="predicted"/>
<dbReference type="GO" id="GO:0004674">
    <property type="term" value="F:protein serine/threonine kinase activity"/>
    <property type="evidence" value="ECO:0007669"/>
    <property type="project" value="InterPro"/>
</dbReference>
<gene>
    <name evidence="1" type="ORF">SK128_024143</name>
</gene>
<dbReference type="AlphaFoldDB" id="A0AAN8ZZG3"/>
<accession>A0AAN8ZZG3</accession>
<dbReference type="PANTHER" id="PTHR37079:SF4">
    <property type="entry name" value="SERINE_THREONINE-PROTEIN KINASE ATM"/>
    <property type="match status" value="1"/>
</dbReference>
<keyword evidence="2" id="KW-1185">Reference proteome</keyword>
<dbReference type="EMBL" id="JAXCGZ010019107">
    <property type="protein sequence ID" value="KAK7066610.1"/>
    <property type="molecule type" value="Genomic_DNA"/>
</dbReference>
<dbReference type="GO" id="GO:0006974">
    <property type="term" value="P:DNA damage response"/>
    <property type="evidence" value="ECO:0007669"/>
    <property type="project" value="InterPro"/>
</dbReference>